<name>A0ABV7MGS5_9PROT</name>
<organism evidence="3 4">
    <name type="scientific">Parvularcula lutaonensis</name>
    <dbReference type="NCBI Taxonomy" id="491923"/>
    <lineage>
        <taxon>Bacteria</taxon>
        <taxon>Pseudomonadati</taxon>
        <taxon>Pseudomonadota</taxon>
        <taxon>Alphaproteobacteria</taxon>
        <taxon>Parvularculales</taxon>
        <taxon>Parvularculaceae</taxon>
        <taxon>Parvularcula</taxon>
    </lineage>
</organism>
<accession>A0ABV7MGS5</accession>
<protein>
    <submittedName>
        <fullName evidence="3">Response regulator</fullName>
    </submittedName>
</protein>
<dbReference type="EMBL" id="JBHRVA010000003">
    <property type="protein sequence ID" value="MFC3303471.1"/>
    <property type="molecule type" value="Genomic_DNA"/>
</dbReference>
<dbReference type="InterPro" id="IPR001789">
    <property type="entry name" value="Sig_transdc_resp-reg_receiver"/>
</dbReference>
<sequence length="118" mass="12641">MESLKGLRVLLAEDDFLIATHLEGILSEHGAQVATVAEVADLMAVDPSTVDVAILDHSLTDGEVDGAAERLSDAGVPLIFQSGRETEIREKWTSATILGKPVRDEVLLETLAAYRKSA</sequence>
<feature type="domain" description="Response regulatory" evidence="2">
    <location>
        <begin position="8"/>
        <end position="115"/>
    </location>
</feature>
<dbReference type="SMART" id="SM00448">
    <property type="entry name" value="REC"/>
    <property type="match status" value="1"/>
</dbReference>
<dbReference type="PROSITE" id="PS50110">
    <property type="entry name" value="RESPONSE_REGULATORY"/>
    <property type="match status" value="1"/>
</dbReference>
<evidence type="ECO:0000256" key="1">
    <source>
        <dbReference type="PROSITE-ProRule" id="PRU00169"/>
    </source>
</evidence>
<evidence type="ECO:0000313" key="4">
    <source>
        <dbReference type="Proteomes" id="UP001595607"/>
    </source>
</evidence>
<proteinExistence type="predicted"/>
<feature type="modified residue" description="4-aspartylphosphate" evidence="1">
    <location>
        <position position="56"/>
    </location>
</feature>
<evidence type="ECO:0000259" key="2">
    <source>
        <dbReference type="PROSITE" id="PS50110"/>
    </source>
</evidence>
<dbReference type="Proteomes" id="UP001595607">
    <property type="component" value="Unassembled WGS sequence"/>
</dbReference>
<dbReference type="RefSeq" id="WP_189576079.1">
    <property type="nucleotide sequence ID" value="NZ_BMXU01000002.1"/>
</dbReference>
<evidence type="ECO:0000313" key="3">
    <source>
        <dbReference type="EMBL" id="MFC3303471.1"/>
    </source>
</evidence>
<gene>
    <name evidence="3" type="ORF">ACFONP_12085</name>
</gene>
<reference evidence="4" key="1">
    <citation type="journal article" date="2019" name="Int. J. Syst. Evol. Microbiol.">
        <title>The Global Catalogue of Microorganisms (GCM) 10K type strain sequencing project: providing services to taxonomists for standard genome sequencing and annotation.</title>
        <authorList>
            <consortium name="The Broad Institute Genomics Platform"/>
            <consortium name="The Broad Institute Genome Sequencing Center for Infectious Disease"/>
            <person name="Wu L."/>
            <person name="Ma J."/>
        </authorList>
    </citation>
    <scope>NUCLEOTIDE SEQUENCE [LARGE SCALE GENOMIC DNA]</scope>
    <source>
        <strain evidence="4">KCTC 22245</strain>
    </source>
</reference>
<comment type="caution">
    <text evidence="3">The sequence shown here is derived from an EMBL/GenBank/DDBJ whole genome shotgun (WGS) entry which is preliminary data.</text>
</comment>
<dbReference type="Gene3D" id="3.40.50.2300">
    <property type="match status" value="1"/>
</dbReference>
<dbReference type="SUPFAM" id="SSF52172">
    <property type="entry name" value="CheY-like"/>
    <property type="match status" value="1"/>
</dbReference>
<dbReference type="InterPro" id="IPR011006">
    <property type="entry name" value="CheY-like_superfamily"/>
</dbReference>
<keyword evidence="1" id="KW-0597">Phosphoprotein</keyword>
<keyword evidence="4" id="KW-1185">Reference proteome</keyword>